<feature type="domain" description="FRG" evidence="1">
    <location>
        <begin position="20"/>
        <end position="128"/>
    </location>
</feature>
<accession>A0ABD7IZU1</accession>
<name>A0ABD7IZU1_ENTFL</name>
<evidence type="ECO:0000259" key="1">
    <source>
        <dbReference type="SMART" id="SM00901"/>
    </source>
</evidence>
<evidence type="ECO:0000313" key="3">
    <source>
        <dbReference type="Proteomes" id="UP000281488"/>
    </source>
</evidence>
<comment type="caution">
    <text evidence="2">The sequence shown here is derived from an EMBL/GenBank/DDBJ whole genome shotgun (WGS) entry which is preliminary data.</text>
</comment>
<reference evidence="2 3" key="1">
    <citation type="submission" date="2018-10" db="EMBL/GenBank/DDBJ databases">
        <title>Genotypes and phenotypes of Enterococci isolated from broiler chickens.</title>
        <authorList>
            <person name="Muhammad A.R."/>
            <person name="Diarra M.S."/>
        </authorList>
    </citation>
    <scope>NUCLEOTIDE SEQUENCE [LARGE SCALE GENOMIC DNA]</scope>
    <source>
        <strain evidence="2 3">LIT2 A36'</strain>
    </source>
</reference>
<sequence>MKTIININNIQDYISNIEALDGNYYYRGESSTKFPEITASAFREYNIPFSEMRQRIDYRKTLKEYYSEVGHQLNEIERENFLQYSQHHGLPTSLIDITSSPLVALYFACSSNYQESTCKVHVFNKERFIDMSDFENKEEMTLNSFFLDNDFTYQVLVKIKNQSIEAKRELLFKCIENLESIMVKNSVLYERKYIGIEVDATFAQILREFKSQEYENLETYAQNFEEIFLKYFEIDFKYNKERNKFRTAISMIGKDPIFEVHYKQYLSDTLAVIILLAINQQSRNMVDSFSNQFFISYEVGSHVVFPLISIQPSVKFERMKSQEGIFLYQLPHYRGAANETSDYIGFSKVDSDVEFVITDKEKVFRSLNRLGINQKTIFPDHDNIAEYLKTKELLE</sequence>
<dbReference type="InterPro" id="IPR014966">
    <property type="entry name" value="FRG-dom"/>
</dbReference>
<dbReference type="EMBL" id="RKMZ01000002">
    <property type="protein sequence ID" value="ROX34068.1"/>
    <property type="molecule type" value="Genomic_DNA"/>
</dbReference>
<organism evidence="2 3">
    <name type="scientific">Enterococcus faecalis</name>
    <name type="common">Streptococcus faecalis</name>
    <dbReference type="NCBI Taxonomy" id="1351"/>
    <lineage>
        <taxon>Bacteria</taxon>
        <taxon>Bacillati</taxon>
        <taxon>Bacillota</taxon>
        <taxon>Bacilli</taxon>
        <taxon>Lactobacillales</taxon>
        <taxon>Enterococcaceae</taxon>
        <taxon>Enterococcus</taxon>
    </lineage>
</organism>
<dbReference type="AlphaFoldDB" id="A0ABD7IZU1"/>
<evidence type="ECO:0000313" key="2">
    <source>
        <dbReference type="EMBL" id="ROX34068.1"/>
    </source>
</evidence>
<dbReference type="SMART" id="SM00901">
    <property type="entry name" value="FRG"/>
    <property type="match status" value="1"/>
</dbReference>
<dbReference type="Proteomes" id="UP000281488">
    <property type="component" value="Unassembled WGS sequence"/>
</dbReference>
<protein>
    <submittedName>
        <fullName evidence="2">FRG domain-containing protein</fullName>
    </submittedName>
</protein>
<gene>
    <name evidence="2" type="ORF">EGW16_05305</name>
</gene>
<proteinExistence type="predicted"/>
<dbReference type="RefSeq" id="WP_010709708.1">
    <property type="nucleotide sequence ID" value="NZ_JAANZP010000030.1"/>
</dbReference>
<dbReference type="Pfam" id="PF08867">
    <property type="entry name" value="FRG"/>
    <property type="match status" value="1"/>
</dbReference>